<evidence type="ECO:0000256" key="1">
    <source>
        <dbReference type="SAM" id="Phobius"/>
    </source>
</evidence>
<keyword evidence="1" id="KW-0812">Transmembrane</keyword>
<reference evidence="2 3" key="1">
    <citation type="submission" date="2020-03" db="EMBL/GenBank/DDBJ databases">
        <title>The genome sequence of Microvirga sp. c23x22.</title>
        <authorList>
            <person name="Zhang X."/>
        </authorList>
    </citation>
    <scope>NUCLEOTIDE SEQUENCE [LARGE SCALE GENOMIC DNA]</scope>
    <source>
        <strain evidence="3">c23x22</strain>
    </source>
</reference>
<accession>A0ABX0VE06</accession>
<feature type="transmembrane region" description="Helical" evidence="1">
    <location>
        <begin position="56"/>
        <end position="81"/>
    </location>
</feature>
<dbReference type="PANTHER" id="PTHR34980">
    <property type="entry name" value="INNER MEMBRANE PROTEIN-RELATED-RELATED"/>
    <property type="match status" value="1"/>
</dbReference>
<protein>
    <submittedName>
        <fullName evidence="2">DUF805 domain-containing protein</fullName>
    </submittedName>
</protein>
<keyword evidence="1" id="KW-0472">Membrane</keyword>
<evidence type="ECO:0000313" key="3">
    <source>
        <dbReference type="Proteomes" id="UP000707352"/>
    </source>
</evidence>
<dbReference type="PANTHER" id="PTHR34980:SF3">
    <property type="entry name" value="BLR8105 PROTEIN"/>
    <property type="match status" value="1"/>
</dbReference>
<evidence type="ECO:0000313" key="2">
    <source>
        <dbReference type="EMBL" id="NIX76107.1"/>
    </source>
</evidence>
<name>A0ABX0VE06_9HYPH</name>
<proteinExistence type="predicted"/>
<feature type="transmembrane region" description="Helical" evidence="1">
    <location>
        <begin position="119"/>
        <end position="138"/>
    </location>
</feature>
<feature type="transmembrane region" description="Helical" evidence="1">
    <location>
        <begin position="32"/>
        <end position="50"/>
    </location>
</feature>
<dbReference type="EMBL" id="JAATJS010000002">
    <property type="protein sequence ID" value="NIX76107.1"/>
    <property type="molecule type" value="Genomic_DNA"/>
</dbReference>
<feature type="transmembrane region" description="Helical" evidence="1">
    <location>
        <begin position="93"/>
        <end position="113"/>
    </location>
</feature>
<gene>
    <name evidence="2" type="ORF">HB375_05695</name>
</gene>
<sequence length="166" mass="18233">MPALEQTHPDSNAKELFELFFSFKGRVNRAHYWKVIIALFLADVALEYLGPLFARIVGPIAVELFKAAFALAAFFPSLVTIIKRLQDCDLSGWWMFAPVAAIPVLVVGSILHLSSFLMLGWIAFGGLSIWLFVQVGFLRGTVGPNRFGPDPLGEAQPAMQLQPAGD</sequence>
<comment type="caution">
    <text evidence="2">The sequence shown here is derived from an EMBL/GenBank/DDBJ whole genome shotgun (WGS) entry which is preliminary data.</text>
</comment>
<dbReference type="RefSeq" id="WP_167672010.1">
    <property type="nucleotide sequence ID" value="NZ_JAATJS010000002.1"/>
</dbReference>
<dbReference type="Pfam" id="PF05656">
    <property type="entry name" value="DUF805"/>
    <property type="match status" value="1"/>
</dbReference>
<dbReference type="Proteomes" id="UP000707352">
    <property type="component" value="Unassembled WGS sequence"/>
</dbReference>
<dbReference type="InterPro" id="IPR008523">
    <property type="entry name" value="DUF805"/>
</dbReference>
<keyword evidence="1" id="KW-1133">Transmembrane helix</keyword>
<organism evidence="2 3">
    <name type="scientific">Microvirga terricola</name>
    <dbReference type="NCBI Taxonomy" id="2719797"/>
    <lineage>
        <taxon>Bacteria</taxon>
        <taxon>Pseudomonadati</taxon>
        <taxon>Pseudomonadota</taxon>
        <taxon>Alphaproteobacteria</taxon>
        <taxon>Hyphomicrobiales</taxon>
        <taxon>Methylobacteriaceae</taxon>
        <taxon>Microvirga</taxon>
    </lineage>
</organism>
<keyword evidence="3" id="KW-1185">Reference proteome</keyword>